<dbReference type="Pfam" id="PF13231">
    <property type="entry name" value="PMT_2"/>
    <property type="match status" value="1"/>
</dbReference>
<dbReference type="Proteomes" id="UP000050502">
    <property type="component" value="Unassembled WGS sequence"/>
</dbReference>
<feature type="transmembrane region" description="Helical" evidence="8">
    <location>
        <begin position="137"/>
        <end position="159"/>
    </location>
</feature>
<reference evidence="11 13" key="2">
    <citation type="submission" date="2015-07" db="EMBL/GenBank/DDBJ databases">
        <title>Whole genome sequence of Ardenticatena maritima DSM 23922.</title>
        <authorList>
            <person name="Hemp J."/>
            <person name="Ward L.M."/>
            <person name="Pace L.A."/>
            <person name="Fischer W.W."/>
        </authorList>
    </citation>
    <scope>NUCLEOTIDE SEQUENCE [LARGE SCALE GENOMIC DNA]</scope>
    <source>
        <strain evidence="11 13">110S</strain>
    </source>
</reference>
<protein>
    <recommendedName>
        <fullName evidence="9">Glycosyltransferase RgtA/B/C/D-like domain-containing protein</fullName>
    </recommendedName>
</protein>
<dbReference type="GO" id="GO:0009103">
    <property type="term" value="P:lipopolysaccharide biosynthetic process"/>
    <property type="evidence" value="ECO:0007669"/>
    <property type="project" value="UniProtKB-ARBA"/>
</dbReference>
<evidence type="ECO:0000256" key="7">
    <source>
        <dbReference type="ARBA" id="ARBA00023136"/>
    </source>
</evidence>
<accession>A0A0M9UDF4</accession>
<evidence type="ECO:0000256" key="4">
    <source>
        <dbReference type="ARBA" id="ARBA00022679"/>
    </source>
</evidence>
<dbReference type="GO" id="GO:0005886">
    <property type="term" value="C:plasma membrane"/>
    <property type="evidence" value="ECO:0007669"/>
    <property type="project" value="UniProtKB-SubCell"/>
</dbReference>
<evidence type="ECO:0000313" key="11">
    <source>
        <dbReference type="EMBL" id="KPL88465.1"/>
    </source>
</evidence>
<keyword evidence="3" id="KW-0328">Glycosyltransferase</keyword>
<dbReference type="OrthoDB" id="158419at2"/>
<feature type="transmembrane region" description="Helical" evidence="8">
    <location>
        <begin position="166"/>
        <end position="184"/>
    </location>
</feature>
<dbReference type="Proteomes" id="UP000037784">
    <property type="component" value="Unassembled WGS sequence"/>
</dbReference>
<dbReference type="PANTHER" id="PTHR33908:SF11">
    <property type="entry name" value="MEMBRANE PROTEIN"/>
    <property type="match status" value="1"/>
</dbReference>
<dbReference type="STRING" id="872965.SE16_06625"/>
<keyword evidence="4" id="KW-0808">Transferase</keyword>
<evidence type="ECO:0000313" key="13">
    <source>
        <dbReference type="Proteomes" id="UP000050502"/>
    </source>
</evidence>
<evidence type="ECO:0000256" key="8">
    <source>
        <dbReference type="SAM" id="Phobius"/>
    </source>
</evidence>
<dbReference type="RefSeq" id="WP_054493735.1">
    <property type="nucleotide sequence ID" value="NZ_LGKN01000004.1"/>
</dbReference>
<feature type="transmembrane region" description="Helical" evidence="8">
    <location>
        <begin position="190"/>
        <end position="213"/>
    </location>
</feature>
<comment type="subcellular location">
    <subcellularLocation>
        <location evidence="1">Cell membrane</location>
        <topology evidence="1">Multi-pass membrane protein</topology>
    </subcellularLocation>
</comment>
<feature type="transmembrane region" description="Helical" evidence="8">
    <location>
        <begin position="382"/>
        <end position="402"/>
    </location>
</feature>
<evidence type="ECO:0000256" key="2">
    <source>
        <dbReference type="ARBA" id="ARBA00022475"/>
    </source>
</evidence>
<dbReference type="AlphaFoldDB" id="A0A0M9UDF4"/>
<organism evidence="10 12">
    <name type="scientific">Ardenticatena maritima</name>
    <dbReference type="NCBI Taxonomy" id="872965"/>
    <lineage>
        <taxon>Bacteria</taxon>
        <taxon>Bacillati</taxon>
        <taxon>Chloroflexota</taxon>
        <taxon>Ardenticatenia</taxon>
        <taxon>Ardenticatenales</taxon>
        <taxon>Ardenticatenaceae</taxon>
        <taxon>Ardenticatena</taxon>
    </lineage>
</organism>
<dbReference type="GO" id="GO:0016763">
    <property type="term" value="F:pentosyltransferase activity"/>
    <property type="evidence" value="ECO:0007669"/>
    <property type="project" value="TreeGrafter"/>
</dbReference>
<keyword evidence="2" id="KW-1003">Cell membrane</keyword>
<feature type="transmembrane region" description="Helical" evidence="8">
    <location>
        <begin position="21"/>
        <end position="39"/>
    </location>
</feature>
<evidence type="ECO:0000256" key="5">
    <source>
        <dbReference type="ARBA" id="ARBA00022692"/>
    </source>
</evidence>
<dbReference type="PANTHER" id="PTHR33908">
    <property type="entry name" value="MANNOSYLTRANSFERASE YKCB-RELATED"/>
    <property type="match status" value="1"/>
</dbReference>
<feature type="transmembrane region" description="Helical" evidence="8">
    <location>
        <begin position="408"/>
        <end position="428"/>
    </location>
</feature>
<keyword evidence="5 8" id="KW-0812">Transmembrane</keyword>
<evidence type="ECO:0000259" key="9">
    <source>
        <dbReference type="Pfam" id="PF13231"/>
    </source>
</evidence>
<feature type="transmembrane region" description="Helical" evidence="8">
    <location>
        <begin position="320"/>
        <end position="341"/>
    </location>
</feature>
<evidence type="ECO:0000256" key="3">
    <source>
        <dbReference type="ARBA" id="ARBA00022676"/>
    </source>
</evidence>
<dbReference type="EMBL" id="LGKN01000004">
    <property type="protein sequence ID" value="KPL88465.1"/>
    <property type="molecule type" value="Genomic_DNA"/>
</dbReference>
<reference evidence="12" key="3">
    <citation type="submission" date="2015-08" db="EMBL/GenBank/DDBJ databases">
        <title>Draft Genome Sequence of a Heterotrophic Facultative Anaerobic Bacterium Ardenticatena maritima Strain 110S.</title>
        <authorList>
            <person name="Kawaichi S."/>
            <person name="Yoshida T."/>
            <person name="Sako Y."/>
            <person name="Nakamura R."/>
        </authorList>
    </citation>
    <scope>NUCLEOTIDE SEQUENCE [LARGE SCALE GENOMIC DNA]</scope>
    <source>
        <strain evidence="12">110S</strain>
    </source>
</reference>
<name>A0A0M9UDF4_9CHLR</name>
<evidence type="ECO:0000256" key="1">
    <source>
        <dbReference type="ARBA" id="ARBA00004651"/>
    </source>
</evidence>
<evidence type="ECO:0000313" key="12">
    <source>
        <dbReference type="Proteomes" id="UP000037784"/>
    </source>
</evidence>
<proteinExistence type="predicted"/>
<feature type="transmembrane region" description="Helical" evidence="8">
    <location>
        <begin position="440"/>
        <end position="460"/>
    </location>
</feature>
<dbReference type="InParanoid" id="A0A0M9UDF4"/>
<dbReference type="InterPro" id="IPR050297">
    <property type="entry name" value="LipidA_mod_glycosyltrf_83"/>
</dbReference>
<reference evidence="10 12" key="1">
    <citation type="journal article" date="2015" name="Genome Announc.">
        <title>Draft Genome Sequence of a Heterotrophic Facultative Anaerobic Thermophilic Bacterium, Ardenticatena maritima Strain 110ST.</title>
        <authorList>
            <person name="Kawaichi S."/>
            <person name="Yoshida T."/>
            <person name="Sako Y."/>
            <person name="Nakamura R."/>
        </authorList>
    </citation>
    <scope>NUCLEOTIDE SEQUENCE [LARGE SCALE GENOMIC DNA]</scope>
    <source>
        <strain evidence="10 12">110S</strain>
    </source>
</reference>
<keyword evidence="7 8" id="KW-0472">Membrane</keyword>
<dbReference type="InterPro" id="IPR038731">
    <property type="entry name" value="RgtA/B/C-like"/>
</dbReference>
<feature type="domain" description="Glycosyltransferase RgtA/B/C/D-like" evidence="9">
    <location>
        <begin position="145"/>
        <end position="290"/>
    </location>
</feature>
<evidence type="ECO:0000313" key="10">
    <source>
        <dbReference type="EMBL" id="GAP63968.1"/>
    </source>
</evidence>
<comment type="caution">
    <text evidence="10">The sequence shown here is derived from an EMBL/GenBank/DDBJ whole genome shotgun (WGS) entry which is preliminary data.</text>
</comment>
<keyword evidence="12" id="KW-1185">Reference proteome</keyword>
<dbReference type="EMBL" id="BBZA01000214">
    <property type="protein sequence ID" value="GAP63968.1"/>
    <property type="molecule type" value="Genomic_DNA"/>
</dbReference>
<keyword evidence="6 8" id="KW-1133">Transmembrane helix</keyword>
<feature type="transmembrane region" description="Helical" evidence="8">
    <location>
        <begin position="271"/>
        <end position="290"/>
    </location>
</feature>
<feature type="transmembrane region" description="Helical" evidence="8">
    <location>
        <begin position="347"/>
        <end position="370"/>
    </location>
</feature>
<sequence length="767" mass="85694">MRVHLAEEQRATHRIAGSRRWFLAVVLFFLFAAGVYDWATPFFEKPDESEHFYFALHLAREQRLPVQSAASKSTPWKQEASQPPLYHWLASLVLWPLRDEIPYDALAENPHAAIGQPLAPDNKNAFLHPPTTELPAAFVWGVHLARWLSVVMGVLTVWATWRMARLLLPTMPETALFIAAWLAALPQFLFISSAVSNDATVTALATLCLWMLLRAIRFQGLAWGETLLLGVLAGALALAKLNGLFFLVVAAPVLLLLEWRGKPAPHRVRPLVVLVAIGVGVLIIAGWWYWRNWTLYGDPTGVSAMLEIVGRYSKPRSFSFMLWAFSGLRFSFWGVFGWFNILAPRWWYTLLDVLTLAALVGLGVQAWRVWLRRHSIAWRTALMWGVVLVWPLLILAGVFNWARITPGAQGRLLFPALAPLMLLLGVGLRTITPARWRVRLAWLACSAWALSALWLPLGVIRPAYTPPPHGEQIALPDEMVRLNWRTGAMTLLGYTISPRVLEPGAMARVVLYWQADTPLHEAYSVSTKLYGYRDEFLGQHDSYPGGGTYPTTFWQVGEIVTDPHWIPVSETADTPVLAALWVNVYRYETREPLPWLTPEGRQPSLPAVGRVVIKRPAFGEHTAPLATFDDGIALLAHEVALDGAQAAVRLTWLAQQPPSAGYTVFVHLVPADTLTSPITQADAPPRDGFMPTWAWQAGDLVPDEHMLPLPNDVPPGVYAIIVGLYHPETGRRLAVTPRDAVFGDAIPVARLMFDGTTWRLDDDAQER</sequence>
<evidence type="ECO:0000256" key="6">
    <source>
        <dbReference type="ARBA" id="ARBA00022989"/>
    </source>
</evidence>
<gene>
    <name evidence="10" type="ORF">ARMA_2391</name>
    <name evidence="11" type="ORF">SE16_06625</name>
</gene>